<feature type="non-terminal residue" evidence="10">
    <location>
        <position position="1"/>
    </location>
</feature>
<organism evidence="10 11">
    <name type="scientific">Operophtera brumata</name>
    <name type="common">Winter moth</name>
    <name type="synonym">Phalaena brumata</name>
    <dbReference type="NCBI Taxonomy" id="104452"/>
    <lineage>
        <taxon>Eukaryota</taxon>
        <taxon>Metazoa</taxon>
        <taxon>Ecdysozoa</taxon>
        <taxon>Arthropoda</taxon>
        <taxon>Hexapoda</taxon>
        <taxon>Insecta</taxon>
        <taxon>Pterygota</taxon>
        <taxon>Neoptera</taxon>
        <taxon>Endopterygota</taxon>
        <taxon>Lepidoptera</taxon>
        <taxon>Glossata</taxon>
        <taxon>Ditrysia</taxon>
        <taxon>Geometroidea</taxon>
        <taxon>Geometridae</taxon>
        <taxon>Larentiinae</taxon>
        <taxon>Operophtera</taxon>
    </lineage>
</organism>
<reference evidence="10 11" key="1">
    <citation type="journal article" date="2015" name="Genome Biol. Evol.">
        <title>The genome of winter moth (Operophtera brumata) provides a genomic perspective on sexual dimorphism and phenology.</title>
        <authorList>
            <person name="Derks M.F."/>
            <person name="Smit S."/>
            <person name="Salis L."/>
            <person name="Schijlen E."/>
            <person name="Bossers A."/>
            <person name="Mateman C."/>
            <person name="Pijl A.S."/>
            <person name="de Ridder D."/>
            <person name="Groenen M.A."/>
            <person name="Visser M.E."/>
            <person name="Megens H.J."/>
        </authorList>
    </citation>
    <scope>NUCLEOTIDE SEQUENCE [LARGE SCALE GENOMIC DNA]</scope>
    <source>
        <strain evidence="10">WM2013NL</strain>
        <tissue evidence="10">Head and thorax</tissue>
    </source>
</reference>
<protein>
    <submittedName>
        <fullName evidence="10">Carboxypeptidase</fullName>
    </submittedName>
</protein>
<feature type="transmembrane region" description="Helical" evidence="9">
    <location>
        <begin position="840"/>
        <end position="860"/>
    </location>
</feature>
<dbReference type="Pfam" id="PF00450">
    <property type="entry name" value="Peptidase_S10"/>
    <property type="match status" value="2"/>
</dbReference>
<dbReference type="PRINTS" id="PR00724">
    <property type="entry name" value="CRBOXYPTASEC"/>
</dbReference>
<comment type="similarity">
    <text evidence="3">Belongs to the peptidase S10 family.</text>
</comment>
<evidence type="ECO:0000256" key="5">
    <source>
        <dbReference type="ARBA" id="ARBA00022729"/>
    </source>
</evidence>
<name>A0A0L7KXC5_OPEBR</name>
<gene>
    <name evidence="10" type="ORF">OBRU01_19102</name>
</gene>
<dbReference type="InterPro" id="IPR004240">
    <property type="entry name" value="EMP70"/>
</dbReference>
<feature type="transmembrane region" description="Helical" evidence="9">
    <location>
        <begin position="808"/>
        <end position="834"/>
    </location>
</feature>
<feature type="transmembrane region" description="Helical" evidence="9">
    <location>
        <begin position="872"/>
        <end position="896"/>
    </location>
</feature>
<comment type="similarity">
    <text evidence="2">Belongs to the nonaspanin (TM9SF) (TC 9.A.2) family.</text>
</comment>
<sequence>RSQEKSHCAGLSHKQERVQKNRSCHLNHRQVICVNHALSGERASLPLPDLPPGEAPEPILTFMERTYAAGRGRATYDAGSPLLLTPFIEENKLKEAREAAYVDPADMLPGIDSYAGYLTVNKEYNANLWFWYFPVSGQSVEDTPWIIWLQGGPGASSLYGLFTEIGPFFVTEDNNLEEIKYSWGKNHSLLFIDNPVGTGFSFTDDDRGYATNQTTIGENLYTALQQFLTIFPELRKAPLTIAGESYAGKHIPSGLAIGNGFIDPSSLQRYSHFVREVGLVDDGVADVMSHLETAVMQFIKEGEMLKAYALSNLYNYLQDEISLEGAYMSYIQRDDVRRALHVGNTNFTSIGVVYRKLVPDFMDTAKMWLEELLENYRVMLYNGHLDIIVAYHPSVNTYKSLDFTGSSDFKSAMRQPWYHDEDLAGYYKVAGNLTEVMIRGAGHMVPADKPAASLGLISAFARGISLDDDTGSLVNVEKNLLRISALLLISPITAFYLPGLAPVNYCKAGEDNGKSCKNVIPLYVNRLNTEESVIPFEYHHFDFCTSDESQSPVENLGQVVFGERIRPSPYKLNFLENVGCEPVCTKHYNGNEVQSIKKLNLLKMGMALYYQHHWILDNMPVTWCYMVNEGGKMYCSTGFPMGCQVRRDMITYHSGGEEEWGVGFGENGGRIISAKIKPASIKHPSPDNLNCDARGSPLEIPSNLEKSFSVTYTYRVTFIKNNTIKWSSRWDYILESMPQTNIQWFSILNSLVIVLFLSGMVAMILLRTLHKDIARYNQMECGEDAQEEFGWKLVHGDVFRPPRRGMLLAVYLGSGAQVFGMTLVTLAFACLGFLSPANRGALMTCAVVFSLFFVMNLVLWSKGSSAAIPFSTLVALLALWFGVSVPLTFIGAYFGFRKRIPEQSLYTQPIPGIVMGGVLPFGCIFIQLFFILNSLWSSQMYYMFGFLFLVFVILVITCSETTILLCYFHLCAEDYHWWWRAFLSSGCTAGYLFIYCCHYFVTKLNIEDAASVFLYFGYTIIMVFLFFLLTGTIGFMACFWFVRKIYSVVKVD</sequence>
<dbReference type="PROSITE" id="PS00560">
    <property type="entry name" value="CARBOXYPEPT_SER_HIS"/>
    <property type="match status" value="1"/>
</dbReference>
<feature type="transmembrane region" description="Helical" evidence="9">
    <location>
        <begin position="908"/>
        <end position="932"/>
    </location>
</feature>
<dbReference type="GO" id="GO:0006508">
    <property type="term" value="P:proteolysis"/>
    <property type="evidence" value="ECO:0007669"/>
    <property type="project" value="InterPro"/>
</dbReference>
<dbReference type="Gene3D" id="3.40.50.1820">
    <property type="entry name" value="alpha/beta hydrolase"/>
    <property type="match status" value="1"/>
</dbReference>
<keyword evidence="10" id="KW-0645">Protease</keyword>
<dbReference type="AlphaFoldDB" id="A0A0L7KXC5"/>
<dbReference type="GO" id="GO:0004185">
    <property type="term" value="F:serine-type carboxypeptidase activity"/>
    <property type="evidence" value="ECO:0007669"/>
    <property type="project" value="InterPro"/>
</dbReference>
<proteinExistence type="inferred from homology"/>
<keyword evidence="4 9" id="KW-0812">Transmembrane</keyword>
<keyword evidence="6 9" id="KW-1133">Transmembrane helix</keyword>
<feature type="compositionally biased region" description="Basic and acidic residues" evidence="8">
    <location>
        <begin position="1"/>
        <end position="19"/>
    </location>
</feature>
<keyword evidence="5" id="KW-0732">Signal</keyword>
<feature type="non-terminal residue" evidence="10">
    <location>
        <position position="1052"/>
    </location>
</feature>
<dbReference type="PROSITE" id="PS00131">
    <property type="entry name" value="CARBOXYPEPT_SER_SER"/>
    <property type="match status" value="1"/>
</dbReference>
<dbReference type="PANTHER" id="PTHR10766:SF176">
    <property type="entry name" value="TRANSMEMBRANE 9 SUPERFAMILY MEMBER"/>
    <property type="match status" value="1"/>
</dbReference>
<keyword evidence="7 9" id="KW-0472">Membrane</keyword>
<evidence type="ECO:0000256" key="4">
    <source>
        <dbReference type="ARBA" id="ARBA00022692"/>
    </source>
</evidence>
<comment type="caution">
    <text evidence="10">The sequence shown here is derived from an EMBL/GenBank/DDBJ whole genome shotgun (WGS) entry which is preliminary data.</text>
</comment>
<comment type="subcellular location">
    <subcellularLocation>
        <location evidence="1">Membrane</location>
        <topology evidence="1">Multi-pass membrane protein</topology>
    </subcellularLocation>
</comment>
<dbReference type="EMBL" id="JTDY01004651">
    <property type="protein sequence ID" value="KOB67907.1"/>
    <property type="molecule type" value="Genomic_DNA"/>
</dbReference>
<evidence type="ECO:0000256" key="1">
    <source>
        <dbReference type="ARBA" id="ARBA00004141"/>
    </source>
</evidence>
<dbReference type="Pfam" id="PF02990">
    <property type="entry name" value="EMP70"/>
    <property type="match status" value="1"/>
</dbReference>
<dbReference type="InterPro" id="IPR001563">
    <property type="entry name" value="Peptidase_S10"/>
</dbReference>
<evidence type="ECO:0000313" key="10">
    <source>
        <dbReference type="EMBL" id="KOB67907.1"/>
    </source>
</evidence>
<evidence type="ECO:0000256" key="2">
    <source>
        <dbReference type="ARBA" id="ARBA00005227"/>
    </source>
</evidence>
<dbReference type="InterPro" id="IPR033124">
    <property type="entry name" value="Ser_caboxypep_his_AS"/>
</dbReference>
<dbReference type="GO" id="GO:0072657">
    <property type="term" value="P:protein localization to membrane"/>
    <property type="evidence" value="ECO:0007669"/>
    <property type="project" value="TreeGrafter"/>
</dbReference>
<feature type="transmembrane region" description="Helical" evidence="9">
    <location>
        <begin position="982"/>
        <end position="1001"/>
    </location>
</feature>
<evidence type="ECO:0000256" key="7">
    <source>
        <dbReference type="ARBA" id="ARBA00023136"/>
    </source>
</evidence>
<keyword evidence="11" id="KW-1185">Reference proteome</keyword>
<feature type="transmembrane region" description="Helical" evidence="9">
    <location>
        <begin position="744"/>
        <end position="766"/>
    </location>
</feature>
<evidence type="ECO:0000256" key="3">
    <source>
        <dbReference type="ARBA" id="ARBA00009431"/>
    </source>
</evidence>
<keyword evidence="10" id="KW-0378">Hydrolase</keyword>
<dbReference type="PANTHER" id="PTHR10766">
    <property type="entry name" value="TRANSMEMBRANE 9 SUPERFAMILY PROTEIN"/>
    <property type="match status" value="1"/>
</dbReference>
<feature type="region of interest" description="Disordered" evidence="8">
    <location>
        <begin position="1"/>
        <end position="21"/>
    </location>
</feature>
<dbReference type="Gene3D" id="3.40.50.12670">
    <property type="match status" value="1"/>
</dbReference>
<evidence type="ECO:0000256" key="6">
    <source>
        <dbReference type="ARBA" id="ARBA00022989"/>
    </source>
</evidence>
<dbReference type="GO" id="GO:0016020">
    <property type="term" value="C:membrane"/>
    <property type="evidence" value="ECO:0007669"/>
    <property type="project" value="UniProtKB-SubCell"/>
</dbReference>
<evidence type="ECO:0000256" key="9">
    <source>
        <dbReference type="SAM" id="Phobius"/>
    </source>
</evidence>
<evidence type="ECO:0000256" key="8">
    <source>
        <dbReference type="SAM" id="MobiDB-lite"/>
    </source>
</evidence>
<evidence type="ECO:0000313" key="11">
    <source>
        <dbReference type="Proteomes" id="UP000037510"/>
    </source>
</evidence>
<keyword evidence="10" id="KW-0121">Carboxypeptidase</keyword>
<accession>A0A0L7KXC5</accession>
<dbReference type="InterPro" id="IPR029058">
    <property type="entry name" value="AB_hydrolase_fold"/>
</dbReference>
<feature type="transmembrane region" description="Helical" evidence="9">
    <location>
        <begin position="944"/>
        <end position="970"/>
    </location>
</feature>
<dbReference type="Proteomes" id="UP000037510">
    <property type="component" value="Unassembled WGS sequence"/>
</dbReference>
<dbReference type="SUPFAM" id="SSF53474">
    <property type="entry name" value="alpha/beta-Hydrolases"/>
    <property type="match status" value="1"/>
</dbReference>
<dbReference type="STRING" id="104452.A0A0L7KXC5"/>
<feature type="transmembrane region" description="Helical" evidence="9">
    <location>
        <begin position="1013"/>
        <end position="1042"/>
    </location>
</feature>
<dbReference type="InterPro" id="IPR018202">
    <property type="entry name" value="Ser_caboxypep_ser_AS"/>
</dbReference>